<keyword evidence="3" id="KW-1185">Reference proteome</keyword>
<dbReference type="InterPro" id="IPR002876">
    <property type="entry name" value="Transcrip_reg_TACO1-like"/>
</dbReference>
<evidence type="ECO:0000313" key="2">
    <source>
        <dbReference type="EMBL" id="CAG8487841.1"/>
    </source>
</evidence>
<dbReference type="PANTHER" id="PTHR12532:SF0">
    <property type="entry name" value="TRANSLATIONAL ACTIVATOR OF CYTOCHROME C OXIDASE 1"/>
    <property type="match status" value="1"/>
</dbReference>
<gene>
    <name evidence="2" type="ORF">RFULGI_LOCUS1841</name>
</gene>
<dbReference type="Proteomes" id="UP000789396">
    <property type="component" value="Unassembled WGS sequence"/>
</dbReference>
<dbReference type="OrthoDB" id="2017544at2759"/>
<dbReference type="Pfam" id="PF01709">
    <property type="entry name" value="Transcrip_reg"/>
    <property type="match status" value="1"/>
</dbReference>
<dbReference type="PANTHER" id="PTHR12532">
    <property type="entry name" value="TRANSLATIONAL ACTIVATOR OF CYTOCHROME C OXIDASE 1"/>
    <property type="match status" value="1"/>
</dbReference>
<dbReference type="InterPro" id="IPR026564">
    <property type="entry name" value="Transcrip_reg_TACO1-like_dom3"/>
</dbReference>
<dbReference type="SUPFAM" id="SSF75625">
    <property type="entry name" value="YebC-like"/>
    <property type="match status" value="1"/>
</dbReference>
<comment type="caution">
    <text evidence="2">The sequence shown here is derived from an EMBL/GenBank/DDBJ whole genome shotgun (WGS) entry which is preliminary data.</text>
</comment>
<dbReference type="Gene3D" id="3.30.70.980">
    <property type="match status" value="2"/>
</dbReference>
<accession>A0A9N8ZEA8</accession>
<protein>
    <submittedName>
        <fullName evidence="2">8861_t:CDS:1</fullName>
    </submittedName>
</protein>
<evidence type="ECO:0000259" key="1">
    <source>
        <dbReference type="Pfam" id="PF01709"/>
    </source>
</evidence>
<reference evidence="2" key="1">
    <citation type="submission" date="2021-06" db="EMBL/GenBank/DDBJ databases">
        <authorList>
            <person name="Kallberg Y."/>
            <person name="Tangrot J."/>
            <person name="Rosling A."/>
        </authorList>
    </citation>
    <scope>NUCLEOTIDE SEQUENCE</scope>
    <source>
        <strain evidence="2">IN212</strain>
    </source>
</reference>
<evidence type="ECO:0000313" key="3">
    <source>
        <dbReference type="Proteomes" id="UP000789396"/>
    </source>
</evidence>
<organism evidence="2 3">
    <name type="scientific">Racocetra fulgida</name>
    <dbReference type="NCBI Taxonomy" id="60492"/>
    <lineage>
        <taxon>Eukaryota</taxon>
        <taxon>Fungi</taxon>
        <taxon>Fungi incertae sedis</taxon>
        <taxon>Mucoromycota</taxon>
        <taxon>Glomeromycotina</taxon>
        <taxon>Glomeromycetes</taxon>
        <taxon>Diversisporales</taxon>
        <taxon>Gigasporaceae</taxon>
        <taxon>Racocetra</taxon>
    </lineage>
</organism>
<dbReference type="EMBL" id="CAJVPZ010001252">
    <property type="protein sequence ID" value="CAG8487841.1"/>
    <property type="molecule type" value="Genomic_DNA"/>
</dbReference>
<proteinExistence type="predicted"/>
<feature type="domain" description="TACO1/YebC-like second and third" evidence="1">
    <location>
        <begin position="3"/>
        <end position="118"/>
    </location>
</feature>
<name>A0A9N8ZEA8_9GLOM</name>
<dbReference type="AlphaFoldDB" id="A0A9N8ZEA8"/>
<dbReference type="InterPro" id="IPR029072">
    <property type="entry name" value="YebC-like"/>
</dbReference>
<sequence>MSNVSWMFEKKGTIQFNPGSTQDNLDMMMDKAIEIFGVEDIQELEENVLEITCPNSSVNTISQELITKYNYEVTSMSSGYIPTSTVKVDNDDKELIDKLNKFIKSLNDHEDVVGFHNNAE</sequence>
<dbReference type="InterPro" id="IPR048300">
    <property type="entry name" value="TACO1_YebC-like_2nd/3rd_dom"/>
</dbReference>
<dbReference type="GO" id="GO:0005739">
    <property type="term" value="C:mitochondrion"/>
    <property type="evidence" value="ECO:0007669"/>
    <property type="project" value="TreeGrafter"/>
</dbReference>